<dbReference type="Gene3D" id="1.10.3720.10">
    <property type="entry name" value="MetI-like"/>
    <property type="match status" value="1"/>
</dbReference>
<comment type="caution">
    <text evidence="9">The sequence shown here is derived from an EMBL/GenBank/DDBJ whole genome shotgun (WGS) entry which is preliminary data.</text>
</comment>
<dbReference type="GO" id="GO:0055085">
    <property type="term" value="P:transmembrane transport"/>
    <property type="evidence" value="ECO:0007669"/>
    <property type="project" value="InterPro"/>
</dbReference>
<evidence type="ECO:0000256" key="7">
    <source>
        <dbReference type="RuleBase" id="RU363032"/>
    </source>
</evidence>
<dbReference type="Proteomes" id="UP000005561">
    <property type="component" value="Unassembled WGS sequence"/>
</dbReference>
<evidence type="ECO:0000256" key="6">
    <source>
        <dbReference type="ARBA" id="ARBA00023136"/>
    </source>
</evidence>
<feature type="transmembrane region" description="Helical" evidence="7">
    <location>
        <begin position="184"/>
        <end position="209"/>
    </location>
</feature>
<dbReference type="Pfam" id="PF00528">
    <property type="entry name" value="BPD_transp_1"/>
    <property type="match status" value="1"/>
</dbReference>
<evidence type="ECO:0000259" key="8">
    <source>
        <dbReference type="PROSITE" id="PS50928"/>
    </source>
</evidence>
<comment type="subcellular location">
    <subcellularLocation>
        <location evidence="1 7">Cell membrane</location>
        <topology evidence="1 7">Multi-pass membrane protein</topology>
    </subcellularLocation>
</comment>
<evidence type="ECO:0000256" key="3">
    <source>
        <dbReference type="ARBA" id="ARBA00022475"/>
    </source>
</evidence>
<dbReference type="CDD" id="cd06261">
    <property type="entry name" value="TM_PBP2"/>
    <property type="match status" value="1"/>
</dbReference>
<proteinExistence type="inferred from homology"/>
<dbReference type="SUPFAM" id="SSF161098">
    <property type="entry name" value="MetI-like"/>
    <property type="match status" value="1"/>
</dbReference>
<dbReference type="EMBL" id="ACCL02000001">
    <property type="protein sequence ID" value="EET62791.1"/>
    <property type="molecule type" value="Genomic_DNA"/>
</dbReference>
<dbReference type="GO" id="GO:0005886">
    <property type="term" value="C:plasma membrane"/>
    <property type="evidence" value="ECO:0007669"/>
    <property type="project" value="UniProtKB-SubCell"/>
</dbReference>
<keyword evidence="5 7" id="KW-1133">Transmembrane helix</keyword>
<organism evidence="9 10">
    <name type="scientific">Marvinbryantia formatexigens DSM 14469</name>
    <dbReference type="NCBI Taxonomy" id="478749"/>
    <lineage>
        <taxon>Bacteria</taxon>
        <taxon>Bacillati</taxon>
        <taxon>Bacillota</taxon>
        <taxon>Clostridia</taxon>
        <taxon>Lachnospirales</taxon>
        <taxon>Lachnospiraceae</taxon>
        <taxon>Marvinbryantia</taxon>
    </lineage>
</organism>
<evidence type="ECO:0000256" key="1">
    <source>
        <dbReference type="ARBA" id="ARBA00004651"/>
    </source>
</evidence>
<feature type="domain" description="ABC transmembrane type-1" evidence="8">
    <location>
        <begin position="73"/>
        <end position="264"/>
    </location>
</feature>
<feature type="transmembrane region" description="Helical" evidence="7">
    <location>
        <begin position="243"/>
        <end position="264"/>
    </location>
</feature>
<feature type="transmembrane region" description="Helical" evidence="7">
    <location>
        <begin position="141"/>
        <end position="163"/>
    </location>
</feature>
<feature type="transmembrane region" description="Helical" evidence="7">
    <location>
        <begin position="12"/>
        <end position="35"/>
    </location>
</feature>
<keyword evidence="4 7" id="KW-0812">Transmembrane</keyword>
<comment type="similarity">
    <text evidence="7">Belongs to the binding-protein-dependent transport system permease family.</text>
</comment>
<evidence type="ECO:0000256" key="2">
    <source>
        <dbReference type="ARBA" id="ARBA00022448"/>
    </source>
</evidence>
<dbReference type="InterPro" id="IPR000515">
    <property type="entry name" value="MetI-like"/>
</dbReference>
<evidence type="ECO:0000256" key="5">
    <source>
        <dbReference type="ARBA" id="ARBA00022989"/>
    </source>
</evidence>
<feature type="transmembrane region" description="Helical" evidence="7">
    <location>
        <begin position="72"/>
        <end position="99"/>
    </location>
</feature>
<dbReference type="RefSeq" id="WP_006859944.1">
    <property type="nucleotide sequence ID" value="NZ_ACCL02000001.1"/>
</dbReference>
<keyword evidence="2 7" id="KW-0813">Transport</keyword>
<dbReference type="InterPro" id="IPR035906">
    <property type="entry name" value="MetI-like_sf"/>
</dbReference>
<evidence type="ECO:0000256" key="4">
    <source>
        <dbReference type="ARBA" id="ARBA00022692"/>
    </source>
</evidence>
<protein>
    <submittedName>
        <fullName evidence="9">ABC transporter, permease protein</fullName>
    </submittedName>
</protein>
<accession>C6L952</accession>
<evidence type="ECO:0000313" key="10">
    <source>
        <dbReference type="Proteomes" id="UP000005561"/>
    </source>
</evidence>
<gene>
    <name evidence="9" type="ORF">BRYFOR_05142</name>
</gene>
<dbReference type="PANTHER" id="PTHR43744:SF2">
    <property type="entry name" value="ARABINOOLIGOSACCHARIDES TRANSPORT SYSTEM PERMEASE PROTEIN ARAQ"/>
    <property type="match status" value="1"/>
</dbReference>
<dbReference type="PANTHER" id="PTHR43744">
    <property type="entry name" value="ABC TRANSPORTER PERMEASE PROTEIN MG189-RELATED-RELATED"/>
    <property type="match status" value="1"/>
</dbReference>
<name>C6L952_9FIRM</name>
<reference evidence="9" key="1">
    <citation type="submission" date="2009-07" db="EMBL/GenBank/DDBJ databases">
        <authorList>
            <person name="Weinstock G."/>
            <person name="Sodergren E."/>
            <person name="Clifton S."/>
            <person name="Fulton L."/>
            <person name="Fulton B."/>
            <person name="Courtney L."/>
            <person name="Fronick C."/>
            <person name="Harrison M."/>
            <person name="Strong C."/>
            <person name="Farmer C."/>
            <person name="Delahaunty K."/>
            <person name="Markovic C."/>
            <person name="Hall O."/>
            <person name="Minx P."/>
            <person name="Tomlinson C."/>
            <person name="Mitreva M."/>
            <person name="Nelson J."/>
            <person name="Hou S."/>
            <person name="Wollam A."/>
            <person name="Pepin K.H."/>
            <person name="Johnson M."/>
            <person name="Bhonagiri V."/>
            <person name="Nash W.E."/>
            <person name="Warren W."/>
            <person name="Chinwalla A."/>
            <person name="Mardis E.R."/>
            <person name="Wilson R.K."/>
        </authorList>
    </citation>
    <scope>NUCLEOTIDE SEQUENCE [LARGE SCALE GENOMIC DNA]</scope>
    <source>
        <strain evidence="9">DSM 14469</strain>
    </source>
</reference>
<keyword evidence="3" id="KW-1003">Cell membrane</keyword>
<keyword evidence="10" id="KW-1185">Reference proteome</keyword>
<dbReference type="OrthoDB" id="9772609at2"/>
<evidence type="ECO:0000313" key="9">
    <source>
        <dbReference type="EMBL" id="EET62791.1"/>
    </source>
</evidence>
<dbReference type="PROSITE" id="PS50928">
    <property type="entry name" value="ABC_TM1"/>
    <property type="match status" value="1"/>
</dbReference>
<dbReference type="AlphaFoldDB" id="C6L952"/>
<feature type="transmembrane region" description="Helical" evidence="7">
    <location>
        <begin position="111"/>
        <end position="129"/>
    </location>
</feature>
<sequence length="279" mass="31106">MKSKKANYKTVLTVVFSIISVLYVFPIVLVIINSFKKKTSINLRPFELPTEKSFVGLDNYINGIEKVEFFKYFGYSLFITAASVIAILLFCSMCGWYVTRVKNAFTKALKSAAIFSMVVPFQMIMFTLAKTADTLHLNTPVGIVVVYLGFGAGMAIFMFSNFAQSMPIEIEEAANIDGCNPLQMYFKVILPIMKPTYVSVGILEIMWIWNDYLLPYLVLDIKKYKTIPIVIQYLKGGFGSVDMGAIMACIVLAIIPVIVIYVICQKYIIEGVAAGAVKG</sequence>
<dbReference type="STRING" id="168384.SAMN05660368_01759"/>
<keyword evidence="6 7" id="KW-0472">Membrane</keyword>
<dbReference type="eggNOG" id="COG0395">
    <property type="taxonomic scope" value="Bacteria"/>
</dbReference>